<dbReference type="SUPFAM" id="SSF69349">
    <property type="entry name" value="Phage fibre proteins"/>
    <property type="match status" value="1"/>
</dbReference>
<evidence type="ECO:0000313" key="3">
    <source>
        <dbReference type="Proteomes" id="UP000541444"/>
    </source>
</evidence>
<feature type="compositionally biased region" description="Gly residues" evidence="1">
    <location>
        <begin position="222"/>
        <end position="233"/>
    </location>
</feature>
<dbReference type="PANTHER" id="PTHR31973">
    <property type="entry name" value="POLYPROTEIN, PUTATIVE-RELATED"/>
    <property type="match status" value="1"/>
</dbReference>
<comment type="caution">
    <text evidence="2">The sequence shown here is derived from an EMBL/GenBank/DDBJ whole genome shotgun (WGS) entry which is preliminary data.</text>
</comment>
<evidence type="ECO:0000313" key="2">
    <source>
        <dbReference type="EMBL" id="KAF6151345.1"/>
    </source>
</evidence>
<dbReference type="OrthoDB" id="785835at2759"/>
<dbReference type="AlphaFoldDB" id="A0A7J7M8Y8"/>
<dbReference type="PANTHER" id="PTHR31973:SF187">
    <property type="entry name" value="MUTATOR TRANSPOSASE MUDRA PROTEIN"/>
    <property type="match status" value="1"/>
</dbReference>
<reference evidence="2 3" key="1">
    <citation type="journal article" date="2020" name="IScience">
        <title>Genome Sequencing of the Endangered Kingdonia uniflora (Circaeasteraceae, Ranunculales) Reveals Potential Mechanisms of Evolutionary Specialization.</title>
        <authorList>
            <person name="Sun Y."/>
            <person name="Deng T."/>
            <person name="Zhang A."/>
            <person name="Moore M.J."/>
            <person name="Landis J.B."/>
            <person name="Lin N."/>
            <person name="Zhang H."/>
            <person name="Zhang X."/>
            <person name="Huang J."/>
            <person name="Zhang X."/>
            <person name="Sun H."/>
            <person name="Wang H."/>
        </authorList>
    </citation>
    <scope>NUCLEOTIDE SEQUENCE [LARGE SCALE GENOMIC DNA]</scope>
    <source>
        <strain evidence="2">TB1705</strain>
        <tissue evidence="2">Leaf</tissue>
    </source>
</reference>
<feature type="region of interest" description="Disordered" evidence="1">
    <location>
        <begin position="126"/>
        <end position="160"/>
    </location>
</feature>
<sequence length="384" mass="40361">MPALVDKLLIANLGSVIGCSSNPSTLQWTGTFVMFKASLEGWMNGCRPILGLDGCLMKGKYGGVCLSIIGLDGNYGLFPIAAYLCRMCVLVPMRRPWKKYCSKYYWVSSYVATYADAIYTIEDESSWGKPPREVRPPPLIRQAGRPRKQRRKDADELNGNGGERKCGKCRMFGHNKKTCKGPPTLPQTPIRRPISRQDTPLSQREVRASMGFNITNDEPMSTGGGSTIRGGGRSGRRGSSRSSAAVGGRSSAAAGGRSSAAVGGRSSASGRSSATAGGRSSIGSRSSATAGDRSSAATGGRSSAGDRLSISIGGRSSAAAGDRSSAGGRSSNSHIMLLLVNGLNVVKVVAQGVQLMHIPVRPINQKTAVPTQSSQTHVVPPENP</sequence>
<feature type="region of interest" description="Disordered" evidence="1">
    <location>
        <begin position="177"/>
        <end position="330"/>
    </location>
</feature>
<gene>
    <name evidence="2" type="ORF">GIB67_040618</name>
</gene>
<feature type="compositionally biased region" description="Low complexity" evidence="1">
    <location>
        <begin position="240"/>
        <end position="330"/>
    </location>
</feature>
<name>A0A7J7M8Y8_9MAGN</name>
<organism evidence="2 3">
    <name type="scientific">Kingdonia uniflora</name>
    <dbReference type="NCBI Taxonomy" id="39325"/>
    <lineage>
        <taxon>Eukaryota</taxon>
        <taxon>Viridiplantae</taxon>
        <taxon>Streptophyta</taxon>
        <taxon>Embryophyta</taxon>
        <taxon>Tracheophyta</taxon>
        <taxon>Spermatophyta</taxon>
        <taxon>Magnoliopsida</taxon>
        <taxon>Ranunculales</taxon>
        <taxon>Circaeasteraceae</taxon>
        <taxon>Kingdonia</taxon>
    </lineage>
</organism>
<accession>A0A7J7M8Y8</accession>
<protein>
    <submittedName>
        <fullName evidence="2">Uncharacterized protein</fullName>
    </submittedName>
</protein>
<dbReference type="Proteomes" id="UP000541444">
    <property type="component" value="Unassembled WGS sequence"/>
</dbReference>
<keyword evidence="3" id="KW-1185">Reference proteome</keyword>
<dbReference type="EMBL" id="JACGCM010001697">
    <property type="protein sequence ID" value="KAF6151345.1"/>
    <property type="molecule type" value="Genomic_DNA"/>
</dbReference>
<evidence type="ECO:0000256" key="1">
    <source>
        <dbReference type="SAM" id="MobiDB-lite"/>
    </source>
</evidence>
<dbReference type="PROSITE" id="PS51257">
    <property type="entry name" value="PROKAR_LIPOPROTEIN"/>
    <property type="match status" value="1"/>
</dbReference>
<proteinExistence type="predicted"/>